<evidence type="ECO:0000256" key="1">
    <source>
        <dbReference type="ARBA" id="ARBA00022723"/>
    </source>
</evidence>
<dbReference type="RefSeq" id="WP_092500634.1">
    <property type="nucleotide sequence ID" value="NZ_FNFV01000005.1"/>
</dbReference>
<keyword evidence="1" id="KW-0479">Metal-binding</keyword>
<dbReference type="GO" id="GO:0016832">
    <property type="term" value="F:aldehyde-lyase activity"/>
    <property type="evidence" value="ECO:0007669"/>
    <property type="project" value="TreeGrafter"/>
</dbReference>
<dbReference type="InterPro" id="IPR001303">
    <property type="entry name" value="Aldolase_II/adducin_N"/>
</dbReference>
<dbReference type="SMART" id="SM01007">
    <property type="entry name" value="Aldolase_II"/>
    <property type="match status" value="1"/>
</dbReference>
<dbReference type="AlphaFoldDB" id="A0A1G9F3V5"/>
<feature type="domain" description="Class II aldolase/adducin N-terminal" evidence="3">
    <location>
        <begin position="10"/>
        <end position="184"/>
    </location>
</feature>
<dbReference type="Pfam" id="PF00596">
    <property type="entry name" value="Aldolase_II"/>
    <property type="match status" value="1"/>
</dbReference>
<protein>
    <submittedName>
        <fullName evidence="4">L-fuculose-phosphate aldolase</fullName>
    </submittedName>
</protein>
<name>A0A1G9F3V5_9RHOB</name>
<dbReference type="Gene3D" id="3.40.225.10">
    <property type="entry name" value="Class II aldolase/adducin N-terminal domain"/>
    <property type="match status" value="1"/>
</dbReference>
<evidence type="ECO:0000313" key="4">
    <source>
        <dbReference type="EMBL" id="SDK83018.1"/>
    </source>
</evidence>
<keyword evidence="2" id="KW-0456">Lyase</keyword>
<dbReference type="GO" id="GO:0005829">
    <property type="term" value="C:cytosol"/>
    <property type="evidence" value="ECO:0007669"/>
    <property type="project" value="TreeGrafter"/>
</dbReference>
<evidence type="ECO:0000259" key="3">
    <source>
        <dbReference type="SMART" id="SM01007"/>
    </source>
</evidence>
<gene>
    <name evidence="4" type="ORF">SAMN05216257_10519</name>
</gene>
<reference evidence="5" key="1">
    <citation type="submission" date="2016-10" db="EMBL/GenBank/DDBJ databases">
        <authorList>
            <person name="Varghese N."/>
            <person name="Submissions S."/>
        </authorList>
    </citation>
    <scope>NUCLEOTIDE SEQUENCE [LARGE SCALE GENOMIC DNA]</scope>
    <source>
        <strain evidence="5">CGMCC 1.10789</strain>
    </source>
</reference>
<dbReference type="SUPFAM" id="SSF53639">
    <property type="entry name" value="AraD/HMP-PK domain-like"/>
    <property type="match status" value="1"/>
</dbReference>
<evidence type="ECO:0000256" key="2">
    <source>
        <dbReference type="ARBA" id="ARBA00023239"/>
    </source>
</evidence>
<dbReference type="PANTHER" id="PTHR22789:SF0">
    <property type="entry name" value="3-OXO-TETRONATE 4-PHOSPHATE DECARBOXYLASE-RELATED"/>
    <property type="match status" value="1"/>
</dbReference>
<dbReference type="InterPro" id="IPR050197">
    <property type="entry name" value="Aldolase_class_II_sugar_metab"/>
</dbReference>
<dbReference type="EMBL" id="FNFV01000005">
    <property type="protein sequence ID" value="SDK83018.1"/>
    <property type="molecule type" value="Genomic_DNA"/>
</dbReference>
<sequence length="213" mass="23448">METEERRKRQAIIDICLKMNASGLNQGTSGNVSLRHGEGLLITPSGRPYESLVPEDIVYLAMDGRAEGRWKPSSEWRFHRDILAARPEAGAVLHAHPPHCTALAIMERDIPPIHYMVAVFGGDDVRCAPYATYGTEALSAHALAALEGRNACLLAHHGMIVAGRDLDHAWWLAEELEALARQYLLCLPMGEPPRLNAEQMAEVHARIAGYGRA</sequence>
<accession>A0A1G9F3V5</accession>
<dbReference type="GO" id="GO:0019323">
    <property type="term" value="P:pentose catabolic process"/>
    <property type="evidence" value="ECO:0007669"/>
    <property type="project" value="TreeGrafter"/>
</dbReference>
<dbReference type="GO" id="GO:0046872">
    <property type="term" value="F:metal ion binding"/>
    <property type="evidence" value="ECO:0007669"/>
    <property type="project" value="UniProtKB-KW"/>
</dbReference>
<dbReference type="STRING" id="990712.SAMN05216257_10519"/>
<dbReference type="OrthoDB" id="5291399at2"/>
<dbReference type="PANTHER" id="PTHR22789">
    <property type="entry name" value="FUCULOSE PHOSPHATE ALDOLASE"/>
    <property type="match status" value="1"/>
</dbReference>
<dbReference type="InterPro" id="IPR036409">
    <property type="entry name" value="Aldolase_II/adducin_N_sf"/>
</dbReference>
<organism evidence="4 5">
    <name type="scientific">Meinhardsimonia xiamenensis</name>
    <dbReference type="NCBI Taxonomy" id="990712"/>
    <lineage>
        <taxon>Bacteria</taxon>
        <taxon>Pseudomonadati</taxon>
        <taxon>Pseudomonadota</taxon>
        <taxon>Alphaproteobacteria</taxon>
        <taxon>Rhodobacterales</taxon>
        <taxon>Paracoccaceae</taxon>
        <taxon>Meinhardsimonia</taxon>
    </lineage>
</organism>
<keyword evidence="5" id="KW-1185">Reference proteome</keyword>
<proteinExistence type="predicted"/>
<dbReference type="Proteomes" id="UP000199328">
    <property type="component" value="Unassembled WGS sequence"/>
</dbReference>
<evidence type="ECO:0000313" key="5">
    <source>
        <dbReference type="Proteomes" id="UP000199328"/>
    </source>
</evidence>